<dbReference type="GO" id="GO:0006284">
    <property type="term" value="P:base-excision repair"/>
    <property type="evidence" value="ECO:0000318"/>
    <property type="project" value="GO_Central"/>
</dbReference>
<dbReference type="OMA" id="ITICNMY"/>
<dbReference type="KEGG" id="hro:HELRODRAFT_175932"/>
<dbReference type="EMBL" id="KB096945">
    <property type="protein sequence ID" value="ESO00495.1"/>
    <property type="molecule type" value="Genomic_DNA"/>
</dbReference>
<dbReference type="Proteomes" id="UP000015101">
    <property type="component" value="Unassembled WGS sequence"/>
</dbReference>
<reference evidence="4" key="1">
    <citation type="submission" date="2012-12" db="EMBL/GenBank/DDBJ databases">
        <authorList>
            <person name="Hellsten U."/>
            <person name="Grimwood J."/>
            <person name="Chapman J.A."/>
            <person name="Shapiro H."/>
            <person name="Aerts A."/>
            <person name="Otillar R.P."/>
            <person name="Terry A.Y."/>
            <person name="Boore J.L."/>
            <person name="Simakov O."/>
            <person name="Marletaz F."/>
            <person name="Cho S.-J."/>
            <person name="Edsinger-Gonzales E."/>
            <person name="Havlak P."/>
            <person name="Kuo D.-H."/>
            <person name="Larsson T."/>
            <person name="Lv J."/>
            <person name="Arendt D."/>
            <person name="Savage R."/>
            <person name="Osoegawa K."/>
            <person name="de Jong P."/>
            <person name="Lindberg D.R."/>
            <person name="Seaver E.C."/>
            <person name="Weisblat D.A."/>
            <person name="Putnam N.H."/>
            <person name="Grigoriev I.V."/>
            <person name="Rokhsar D.S."/>
        </authorList>
    </citation>
    <scope>NUCLEOTIDE SEQUENCE</scope>
</reference>
<dbReference type="SUPFAM" id="SSF56219">
    <property type="entry name" value="DNase I-like"/>
    <property type="match status" value="1"/>
</dbReference>
<feature type="domain" description="Endonuclease/exonuclease/phosphatase" evidence="1">
    <location>
        <begin position="22"/>
        <end position="175"/>
    </location>
</feature>
<dbReference type="GO" id="GO:0008081">
    <property type="term" value="F:phosphoric diester hydrolase activity"/>
    <property type="evidence" value="ECO:0000318"/>
    <property type="project" value="GO_Central"/>
</dbReference>
<dbReference type="PANTHER" id="PTHR33273">
    <property type="entry name" value="DOMAIN-CONTAINING PROTEIN, PUTATIVE-RELATED"/>
    <property type="match status" value="1"/>
</dbReference>
<dbReference type="InterPro" id="IPR036691">
    <property type="entry name" value="Endo/exonu/phosph_ase_sf"/>
</dbReference>
<proteinExistence type="predicted"/>
<dbReference type="GeneID" id="20205622"/>
<reference evidence="2 4" key="2">
    <citation type="journal article" date="2013" name="Nature">
        <title>Insights into bilaterian evolution from three spiralian genomes.</title>
        <authorList>
            <person name="Simakov O."/>
            <person name="Marletaz F."/>
            <person name="Cho S.J."/>
            <person name="Edsinger-Gonzales E."/>
            <person name="Havlak P."/>
            <person name="Hellsten U."/>
            <person name="Kuo D.H."/>
            <person name="Larsson T."/>
            <person name="Lv J."/>
            <person name="Arendt D."/>
            <person name="Savage R."/>
            <person name="Osoegawa K."/>
            <person name="de Jong P."/>
            <person name="Grimwood J."/>
            <person name="Chapman J.A."/>
            <person name="Shapiro H."/>
            <person name="Aerts A."/>
            <person name="Otillar R.P."/>
            <person name="Terry A.Y."/>
            <person name="Boore J.L."/>
            <person name="Grigoriev I.V."/>
            <person name="Lindberg D.R."/>
            <person name="Seaver E.C."/>
            <person name="Weisblat D.A."/>
            <person name="Putnam N.H."/>
            <person name="Rokhsar D.S."/>
        </authorList>
    </citation>
    <scope>NUCLEOTIDE SEQUENCE</scope>
</reference>
<sequence length="192" mass="21830">MDKNSKAKNNNSNSTEEEIKILQWNIRGIQSNFLELQVLVAEQQPQIICLQETKLNANKQKDIKQYVNYSKAAEPSQTNSAGGITTYINNTITQSEIKINQNLNIIVTKITTNKTITICNMYLPPNTLTRTEEILKILNDLPKPLILIGDFNGHSHLWGNKRTNLQGKCIEEIITQGDIHPINKAYWPHTFS</sequence>
<dbReference type="InParanoid" id="T1F9X3"/>
<evidence type="ECO:0000313" key="3">
    <source>
        <dbReference type="EnsemblMetazoa" id="HelroP175932"/>
    </source>
</evidence>
<gene>
    <name evidence="3" type="primary">20205622</name>
    <name evidence="2" type="ORF">HELRODRAFT_175932</name>
</gene>
<dbReference type="InterPro" id="IPR005135">
    <property type="entry name" value="Endo/exonuclease/phosphatase"/>
</dbReference>
<dbReference type="AlphaFoldDB" id="T1F9X3"/>
<dbReference type="GO" id="GO:0008311">
    <property type="term" value="F:double-stranded DNA 3'-5' DNA exonuclease activity"/>
    <property type="evidence" value="ECO:0000318"/>
    <property type="project" value="GO_Central"/>
</dbReference>
<dbReference type="Gene3D" id="3.60.10.10">
    <property type="entry name" value="Endonuclease/exonuclease/phosphatase"/>
    <property type="match status" value="1"/>
</dbReference>
<evidence type="ECO:0000259" key="1">
    <source>
        <dbReference type="Pfam" id="PF03372"/>
    </source>
</evidence>
<dbReference type="eggNOG" id="KOG1075">
    <property type="taxonomic scope" value="Eukaryota"/>
</dbReference>
<dbReference type="GO" id="GO:0003906">
    <property type="term" value="F:DNA-(apurinic or apyrimidinic site) endonuclease activity"/>
    <property type="evidence" value="ECO:0000318"/>
    <property type="project" value="GO_Central"/>
</dbReference>
<accession>T1F9X3</accession>
<dbReference type="RefSeq" id="XP_009021545.1">
    <property type="nucleotide sequence ID" value="XM_009023297.1"/>
</dbReference>
<dbReference type="HOGENOM" id="CLU_094357_0_0_1"/>
<dbReference type="PANTHER" id="PTHR33273:SF4">
    <property type="entry name" value="ENDONUCLEASE_EXONUCLEASE_PHOSPHATASE DOMAIN-CONTAINING PROTEIN"/>
    <property type="match status" value="1"/>
</dbReference>
<protein>
    <recommendedName>
        <fullName evidence="1">Endonuclease/exonuclease/phosphatase domain-containing protein</fullName>
    </recommendedName>
</protein>
<evidence type="ECO:0000313" key="2">
    <source>
        <dbReference type="EMBL" id="ESO00495.1"/>
    </source>
</evidence>
<evidence type="ECO:0000313" key="4">
    <source>
        <dbReference type="Proteomes" id="UP000015101"/>
    </source>
</evidence>
<dbReference type="GO" id="GO:0005634">
    <property type="term" value="C:nucleus"/>
    <property type="evidence" value="ECO:0000318"/>
    <property type="project" value="GO_Central"/>
</dbReference>
<dbReference type="OrthoDB" id="6143825at2759"/>
<reference evidence="3" key="3">
    <citation type="submission" date="2015-06" db="UniProtKB">
        <authorList>
            <consortium name="EnsemblMetazoa"/>
        </authorList>
    </citation>
    <scope>IDENTIFICATION</scope>
</reference>
<dbReference type="EMBL" id="AMQM01005482">
    <property type="status" value="NOT_ANNOTATED_CDS"/>
    <property type="molecule type" value="Genomic_DNA"/>
</dbReference>
<dbReference type="CTD" id="20205622"/>
<dbReference type="Pfam" id="PF03372">
    <property type="entry name" value="Exo_endo_phos"/>
    <property type="match status" value="1"/>
</dbReference>
<keyword evidence="4" id="KW-1185">Reference proteome</keyword>
<dbReference type="EnsemblMetazoa" id="HelroT175932">
    <property type="protein sequence ID" value="HelroP175932"/>
    <property type="gene ID" value="HelroG175932"/>
</dbReference>
<organism evidence="3 4">
    <name type="scientific">Helobdella robusta</name>
    <name type="common">Californian leech</name>
    <dbReference type="NCBI Taxonomy" id="6412"/>
    <lineage>
        <taxon>Eukaryota</taxon>
        <taxon>Metazoa</taxon>
        <taxon>Spiralia</taxon>
        <taxon>Lophotrochozoa</taxon>
        <taxon>Annelida</taxon>
        <taxon>Clitellata</taxon>
        <taxon>Hirudinea</taxon>
        <taxon>Rhynchobdellida</taxon>
        <taxon>Glossiphoniidae</taxon>
        <taxon>Helobdella</taxon>
    </lineage>
</organism>
<name>T1F9X3_HELRO</name>